<sequence>MPVTLAQIRREGLAPVPDGGGGLLYDDLLYCQPCEKQFQSRRLFRAHKSLCHSETVPVAEPAPEEPPPPEVSQDNRPVSAEKTPDKKRRNSSGEKGFRRGKPPTPRLRPQPFPTHASALGDAKSEPLPNSGPSQVINGISKKGKPGQPKKKERSHSSSSSSTSVTASKPSRNTSSSSSTTAQNRSKFKESSKKISLTASSSATASYEDEDFFSPPPSFFPALSAEDLFFCSRCEKQFQSARLFKSHKHEEMGAPDDKATVKSSSDAVKPPPSIPVSQPPPGSPKKQRGRPPKRPSPDMEEEEVRARNVPISPPVSPPSALPPKKRRVSQETPQNQAAAPVSTQSSHETGSNVTKHPPLQPWEEELLFCATCEVHFQSRRLFLAHTEQGLSSPKGGVKKGGSHPPVHAWEEEHLFCKSCEVQFQSRRLFLAHVENGLPNHKEEEPEDSEQEDAAKGSKQRKKTGGRGGKKGKGVEEVPRSRKDQDQTVEEMPKKKKGKPKKSQFQDLPPDLTEDQLLFCSSCETQFQSKRLFEQHRLSCGTCTYDLKATALKQTFARSQKKR</sequence>
<dbReference type="InterPro" id="IPR013087">
    <property type="entry name" value="Znf_C2H2_type"/>
</dbReference>
<dbReference type="PROSITE" id="PS00028">
    <property type="entry name" value="ZINC_FINGER_C2H2_1"/>
    <property type="match status" value="1"/>
</dbReference>
<feature type="region of interest" description="Disordered" evidence="1">
    <location>
        <begin position="245"/>
        <end position="357"/>
    </location>
</feature>
<feature type="compositionally biased region" description="Pro residues" evidence="1">
    <location>
        <begin position="268"/>
        <end position="282"/>
    </location>
</feature>
<reference evidence="2" key="1">
    <citation type="submission" date="2020-11" db="EMBL/GenBank/DDBJ databases">
        <authorList>
            <person name="Tran Van P."/>
        </authorList>
    </citation>
    <scope>NUCLEOTIDE SEQUENCE</scope>
</reference>
<name>A0A7R8W6N3_9CRUS</name>
<protein>
    <submittedName>
        <fullName evidence="2">Uncharacterized protein</fullName>
    </submittedName>
</protein>
<feature type="compositionally biased region" description="Polar residues" evidence="1">
    <location>
        <begin position="329"/>
        <end position="353"/>
    </location>
</feature>
<feature type="region of interest" description="Disordered" evidence="1">
    <location>
        <begin position="436"/>
        <end position="507"/>
    </location>
</feature>
<dbReference type="EMBL" id="OB660188">
    <property type="protein sequence ID" value="CAD7223361.1"/>
    <property type="molecule type" value="Genomic_DNA"/>
</dbReference>
<feature type="compositionally biased region" description="Basic and acidic residues" evidence="1">
    <location>
        <begin position="247"/>
        <end position="259"/>
    </location>
</feature>
<feature type="compositionally biased region" description="Low complexity" evidence="1">
    <location>
        <begin position="156"/>
        <end position="184"/>
    </location>
</feature>
<dbReference type="PROSITE" id="PS50157">
    <property type="entry name" value="ZINC_FINGER_C2H2_2"/>
    <property type="match status" value="1"/>
</dbReference>
<feature type="compositionally biased region" description="Pro residues" evidence="1">
    <location>
        <begin position="310"/>
        <end position="320"/>
    </location>
</feature>
<organism evidence="2">
    <name type="scientific">Cyprideis torosa</name>
    <dbReference type="NCBI Taxonomy" id="163714"/>
    <lineage>
        <taxon>Eukaryota</taxon>
        <taxon>Metazoa</taxon>
        <taxon>Ecdysozoa</taxon>
        <taxon>Arthropoda</taxon>
        <taxon>Crustacea</taxon>
        <taxon>Oligostraca</taxon>
        <taxon>Ostracoda</taxon>
        <taxon>Podocopa</taxon>
        <taxon>Podocopida</taxon>
        <taxon>Cytherocopina</taxon>
        <taxon>Cytheroidea</taxon>
        <taxon>Cytherideidae</taxon>
        <taxon>Cyprideis</taxon>
    </lineage>
</organism>
<feature type="compositionally biased region" description="Basic residues" evidence="1">
    <location>
        <begin position="456"/>
        <end position="470"/>
    </location>
</feature>
<gene>
    <name evidence="2" type="ORF">CTOB1V02_LOCUS1347</name>
</gene>
<evidence type="ECO:0000313" key="2">
    <source>
        <dbReference type="EMBL" id="CAD7223361.1"/>
    </source>
</evidence>
<feature type="compositionally biased region" description="Basic residues" evidence="1">
    <location>
        <begin position="141"/>
        <end position="153"/>
    </location>
</feature>
<feature type="region of interest" description="Disordered" evidence="1">
    <location>
        <begin position="55"/>
        <end position="217"/>
    </location>
</feature>
<evidence type="ECO:0000256" key="1">
    <source>
        <dbReference type="SAM" id="MobiDB-lite"/>
    </source>
</evidence>
<proteinExistence type="predicted"/>
<accession>A0A7R8W6N3</accession>
<feature type="compositionally biased region" description="Basic and acidic residues" evidence="1">
    <location>
        <begin position="471"/>
        <end position="484"/>
    </location>
</feature>
<feature type="compositionally biased region" description="Low complexity" evidence="1">
    <location>
        <begin position="193"/>
        <end position="205"/>
    </location>
</feature>
<feature type="compositionally biased region" description="Pro residues" evidence="1">
    <location>
        <begin position="102"/>
        <end position="112"/>
    </location>
</feature>
<dbReference type="AlphaFoldDB" id="A0A7R8W6N3"/>